<comment type="caution">
    <text evidence="2">The sequence shown here is derived from an EMBL/GenBank/DDBJ whole genome shotgun (WGS) entry which is preliminary data.</text>
</comment>
<sequence length="232" mass="25281">MPIIGEFLFCYGGSITTPQVQQKILFVMTEKPVHVQVFGKDVVYGLRVQRAALDIGTPVAGEQLAIGCECRKRAFDKTPQIVAVQVVTQLAEYDQIEFPLRPLLRQARLPHLRMRQACKTLARQINRQAGRVAAHQSVTSFGKIGTEFAVGTTWFEYRAVALAGQGGKCQRTLAPLVPALLERPRIVAVEKQLIEITVVNAHVNTTSNGCSSRSRTAAGRIGASPMAGSPCN</sequence>
<dbReference type="Proteomes" id="UP000050474">
    <property type="component" value="Unassembled WGS sequence"/>
</dbReference>
<evidence type="ECO:0000313" key="2">
    <source>
        <dbReference type="EMBL" id="KPY80831.1"/>
    </source>
</evidence>
<proteinExistence type="predicted"/>
<name>A0A0Q0ARB8_9PSED</name>
<evidence type="ECO:0000313" key="3">
    <source>
        <dbReference type="Proteomes" id="UP000050474"/>
    </source>
</evidence>
<reference evidence="2 3" key="1">
    <citation type="submission" date="2015-09" db="EMBL/GenBank/DDBJ databases">
        <title>Genome announcement of multiple Pseudomonas syringae strains.</title>
        <authorList>
            <person name="Thakur S."/>
            <person name="Wang P.W."/>
            <person name="Gong Y."/>
            <person name="Weir B.S."/>
            <person name="Guttman D.S."/>
        </authorList>
    </citation>
    <scope>NUCLEOTIDE SEQUENCE [LARGE SCALE GENOMIC DNA]</scope>
    <source>
        <strain evidence="2 3">ICMP4091</strain>
    </source>
</reference>
<organism evidence="2 3">
    <name type="scientific">Pseudomonas syringae pv. tagetis</name>
    <dbReference type="NCBI Taxonomy" id="129140"/>
    <lineage>
        <taxon>Bacteria</taxon>
        <taxon>Pseudomonadati</taxon>
        <taxon>Pseudomonadota</taxon>
        <taxon>Gammaproteobacteria</taxon>
        <taxon>Pseudomonadales</taxon>
        <taxon>Pseudomonadaceae</taxon>
        <taxon>Pseudomonas</taxon>
    </lineage>
</organism>
<dbReference type="AlphaFoldDB" id="A0A0Q0ARB8"/>
<gene>
    <name evidence="2" type="ORF">ALO44_102189</name>
</gene>
<protein>
    <submittedName>
        <fullName evidence="2">Uncharacterized protein</fullName>
    </submittedName>
</protein>
<accession>A0A0Q0ARB8</accession>
<feature type="region of interest" description="Disordered" evidence="1">
    <location>
        <begin position="209"/>
        <end position="232"/>
    </location>
</feature>
<dbReference type="EMBL" id="LJRM01000188">
    <property type="protein sequence ID" value="KPY80831.1"/>
    <property type="molecule type" value="Genomic_DNA"/>
</dbReference>
<evidence type="ECO:0000256" key="1">
    <source>
        <dbReference type="SAM" id="MobiDB-lite"/>
    </source>
</evidence>